<evidence type="ECO:0000256" key="8">
    <source>
        <dbReference type="ARBA" id="ARBA00024069"/>
    </source>
</evidence>
<dbReference type="GO" id="GO:0043811">
    <property type="term" value="F:phosphate:acyl-[acyl carrier protein] acyltransferase activity"/>
    <property type="evidence" value="ECO:0007669"/>
    <property type="project" value="UniProtKB-UniRule"/>
</dbReference>
<name>A0A9D1I7B4_9CLOT</name>
<dbReference type="InterPro" id="IPR012281">
    <property type="entry name" value="Phospholipid_synth_PlsX-like"/>
</dbReference>
<evidence type="ECO:0000256" key="10">
    <source>
        <dbReference type="HAMAP-Rule" id="MF_00019"/>
    </source>
</evidence>
<evidence type="ECO:0000256" key="3">
    <source>
        <dbReference type="ARBA" id="ARBA00022516"/>
    </source>
</evidence>
<comment type="pathway">
    <text evidence="10">Lipid metabolism; phospholipid metabolism.</text>
</comment>
<evidence type="ECO:0000256" key="9">
    <source>
        <dbReference type="ARBA" id="ARBA00046608"/>
    </source>
</evidence>
<dbReference type="EC" id="2.3.1.274" evidence="8 10"/>
<dbReference type="PIRSF" id="PIRSF002465">
    <property type="entry name" value="Phsphlp_syn_PlsX"/>
    <property type="match status" value="1"/>
</dbReference>
<dbReference type="GO" id="GO:0005737">
    <property type="term" value="C:cytoplasm"/>
    <property type="evidence" value="ECO:0007669"/>
    <property type="project" value="UniProtKB-SubCell"/>
</dbReference>
<dbReference type="Proteomes" id="UP000824089">
    <property type="component" value="Unassembled WGS sequence"/>
</dbReference>
<keyword evidence="4 10" id="KW-0808">Transferase</keyword>
<evidence type="ECO:0000256" key="2">
    <source>
        <dbReference type="ARBA" id="ARBA00022490"/>
    </source>
</evidence>
<dbReference type="PANTHER" id="PTHR30100:SF1">
    <property type="entry name" value="PHOSPHATE ACYLTRANSFERASE"/>
    <property type="match status" value="1"/>
</dbReference>
<proteinExistence type="inferred from homology"/>
<comment type="similarity">
    <text evidence="10">Belongs to the PlsX family.</text>
</comment>
<comment type="catalytic activity">
    <reaction evidence="1 10">
        <text>a fatty acyl-[ACP] + phosphate = an acyl phosphate + holo-[ACP]</text>
        <dbReference type="Rhea" id="RHEA:42292"/>
        <dbReference type="Rhea" id="RHEA-COMP:9685"/>
        <dbReference type="Rhea" id="RHEA-COMP:14125"/>
        <dbReference type="ChEBI" id="CHEBI:43474"/>
        <dbReference type="ChEBI" id="CHEBI:59918"/>
        <dbReference type="ChEBI" id="CHEBI:64479"/>
        <dbReference type="ChEBI" id="CHEBI:138651"/>
        <dbReference type="EC" id="2.3.1.274"/>
    </reaction>
</comment>
<comment type="subunit">
    <text evidence="9 10">Homodimer. Probably interacts with PlsY.</text>
</comment>
<dbReference type="Pfam" id="PF02504">
    <property type="entry name" value="FA_synthesis"/>
    <property type="match status" value="1"/>
</dbReference>
<keyword evidence="6 10" id="KW-0594">Phospholipid biosynthesis</keyword>
<keyword evidence="5 10" id="KW-0443">Lipid metabolism</keyword>
<keyword evidence="3 10" id="KW-0444">Lipid biosynthesis</keyword>
<keyword evidence="7 10" id="KW-1208">Phospholipid metabolism</keyword>
<dbReference type="GO" id="GO:0006633">
    <property type="term" value="P:fatty acid biosynthetic process"/>
    <property type="evidence" value="ECO:0007669"/>
    <property type="project" value="UniProtKB-UniRule"/>
</dbReference>
<evidence type="ECO:0000256" key="4">
    <source>
        <dbReference type="ARBA" id="ARBA00022679"/>
    </source>
</evidence>
<evidence type="ECO:0000256" key="7">
    <source>
        <dbReference type="ARBA" id="ARBA00023264"/>
    </source>
</evidence>
<gene>
    <name evidence="10 11" type="primary">plsX</name>
    <name evidence="11" type="ORF">IAD50_04485</name>
</gene>
<comment type="caution">
    <text evidence="11">The sequence shown here is derived from an EMBL/GenBank/DDBJ whole genome shotgun (WGS) entry which is preliminary data.</text>
</comment>
<sequence length="333" mass="36139">MIVLVDAMGGDNAPYAIVKGCVEAINERGGFSVVLIGDEPEIRKILSSEQYDPGRITIRHTTQVITNDDVPTKAIRAKSDSSLTVGFKMLKEGKGDVFLSAGNSGALLVGSITILKRIGGIDRPCLGSVIPTKGGRMILVDSGLNMSCKAERYEQFAYLGAAYMKALFKTEEPRIGLVNIGSEDEKGPEIIKEANEMLRESPLNYIGYLEGKDLFEGRADVVVTDGFTGNVILKLIEGTSKYMFTEIKKLLFKNLRTKIGALFLKDGLNAFKKTLDPDINGGAPILGVDGLVLKSHGSSNAKTIRYVVLKACDLAESSFLEDIKSTFQEMRIS</sequence>
<evidence type="ECO:0000256" key="1">
    <source>
        <dbReference type="ARBA" id="ARBA00001232"/>
    </source>
</evidence>
<dbReference type="InterPro" id="IPR003664">
    <property type="entry name" value="FA_synthesis"/>
</dbReference>
<dbReference type="PANTHER" id="PTHR30100">
    <property type="entry name" value="FATTY ACID/PHOSPHOLIPID SYNTHESIS PROTEIN PLSX"/>
    <property type="match status" value="1"/>
</dbReference>
<comment type="subcellular location">
    <subcellularLocation>
        <location evidence="10">Cytoplasm</location>
    </subcellularLocation>
    <text evidence="10">Associated with the membrane possibly through PlsY.</text>
</comment>
<reference evidence="11" key="1">
    <citation type="submission" date="2020-10" db="EMBL/GenBank/DDBJ databases">
        <authorList>
            <person name="Gilroy R."/>
        </authorList>
    </citation>
    <scope>NUCLEOTIDE SEQUENCE</scope>
    <source>
        <strain evidence="11">CHK195-4489</strain>
    </source>
</reference>
<organism evidence="11 12">
    <name type="scientific">Candidatus Egerieisoma faecipullorum</name>
    <dbReference type="NCBI Taxonomy" id="2840963"/>
    <lineage>
        <taxon>Bacteria</taxon>
        <taxon>Bacillati</taxon>
        <taxon>Bacillota</taxon>
        <taxon>Clostridia</taxon>
        <taxon>Eubacteriales</taxon>
        <taxon>Clostridiaceae</taxon>
        <taxon>Clostridiaceae incertae sedis</taxon>
        <taxon>Candidatus Egerieisoma</taxon>
    </lineage>
</organism>
<dbReference type="HAMAP" id="MF_00019">
    <property type="entry name" value="PlsX"/>
    <property type="match status" value="1"/>
</dbReference>
<evidence type="ECO:0000313" key="12">
    <source>
        <dbReference type="Proteomes" id="UP000824089"/>
    </source>
</evidence>
<keyword evidence="11" id="KW-0012">Acyltransferase</keyword>
<accession>A0A9D1I7B4</accession>
<comment type="function">
    <text evidence="10">Catalyzes the reversible formation of acyl-phosphate (acyl-PO(4)) from acyl-[acyl-carrier-protein] (acyl-ACP). This enzyme utilizes acyl-ACP as fatty acyl donor, but not acyl-CoA.</text>
</comment>
<dbReference type="EMBL" id="DVMM01000090">
    <property type="protein sequence ID" value="HIU29539.1"/>
    <property type="molecule type" value="Genomic_DNA"/>
</dbReference>
<evidence type="ECO:0000313" key="11">
    <source>
        <dbReference type="EMBL" id="HIU29539.1"/>
    </source>
</evidence>
<reference evidence="11" key="2">
    <citation type="journal article" date="2021" name="PeerJ">
        <title>Extensive microbial diversity within the chicken gut microbiome revealed by metagenomics and culture.</title>
        <authorList>
            <person name="Gilroy R."/>
            <person name="Ravi A."/>
            <person name="Getino M."/>
            <person name="Pursley I."/>
            <person name="Horton D.L."/>
            <person name="Alikhan N.F."/>
            <person name="Baker D."/>
            <person name="Gharbi K."/>
            <person name="Hall N."/>
            <person name="Watson M."/>
            <person name="Adriaenssens E.M."/>
            <person name="Foster-Nyarko E."/>
            <person name="Jarju S."/>
            <person name="Secka A."/>
            <person name="Antonio M."/>
            <person name="Oren A."/>
            <person name="Chaudhuri R.R."/>
            <person name="La Ragione R."/>
            <person name="Hildebrand F."/>
            <person name="Pallen M.J."/>
        </authorList>
    </citation>
    <scope>NUCLEOTIDE SEQUENCE</scope>
    <source>
        <strain evidence="11">CHK195-4489</strain>
    </source>
</reference>
<dbReference type="SUPFAM" id="SSF53659">
    <property type="entry name" value="Isocitrate/Isopropylmalate dehydrogenase-like"/>
    <property type="match status" value="1"/>
</dbReference>
<dbReference type="GO" id="GO:0008654">
    <property type="term" value="P:phospholipid biosynthetic process"/>
    <property type="evidence" value="ECO:0007669"/>
    <property type="project" value="UniProtKB-KW"/>
</dbReference>
<dbReference type="Gene3D" id="3.40.718.10">
    <property type="entry name" value="Isopropylmalate Dehydrogenase"/>
    <property type="match status" value="1"/>
</dbReference>
<dbReference type="NCBIfam" id="TIGR00182">
    <property type="entry name" value="plsX"/>
    <property type="match status" value="1"/>
</dbReference>
<protein>
    <recommendedName>
        <fullName evidence="8 10">Phosphate acyltransferase</fullName>
        <ecNumber evidence="8 10">2.3.1.274</ecNumber>
    </recommendedName>
    <alternativeName>
        <fullName evidence="10">Acyl-ACP phosphotransacylase</fullName>
    </alternativeName>
    <alternativeName>
        <fullName evidence="10">Acyl-[acyl-carrier-protein]--phosphate acyltransferase</fullName>
    </alternativeName>
    <alternativeName>
        <fullName evidence="10">Phosphate-acyl-ACP acyltransferase</fullName>
    </alternativeName>
</protein>
<evidence type="ECO:0000256" key="6">
    <source>
        <dbReference type="ARBA" id="ARBA00023209"/>
    </source>
</evidence>
<keyword evidence="2 10" id="KW-0963">Cytoplasm</keyword>
<dbReference type="AlphaFoldDB" id="A0A9D1I7B4"/>
<evidence type="ECO:0000256" key="5">
    <source>
        <dbReference type="ARBA" id="ARBA00023098"/>
    </source>
</evidence>